<accession>A0ABY8NE12</accession>
<dbReference type="Pfam" id="PF06405">
    <property type="entry name" value="RCC_reductase"/>
    <property type="match status" value="1"/>
</dbReference>
<protein>
    <recommendedName>
        <fullName evidence="3">Red chlorophyll catabolite reductase</fullName>
    </recommendedName>
</protein>
<sequence length="275" mass="32070">MSIHTDTKTIDQFLSENPNVDVSRAWERCWDILTRVKSRIASRFDHLALEPNCVDREYYQSPNGEFEGSFQAWSGGDCEWLVNSWLGNRKASILDMNATAYLGQKTDVPHFVMVFGTIPKLFFYFDFMPRRNLMLNMDYLDKYYAPINTEYLALRGHKNFQWSVSHGTYMRTLINPSTQSLTADLNDSNISILEDYAESMLEHWLNWYDTAPELPESERPLLRSSDHTLRRLCYERDPMNKLAEQVFGTEGVQQMLSLRMGESQMHRVASQATPY</sequence>
<gene>
    <name evidence="1" type="ORF">PVT68_00740</name>
</gene>
<evidence type="ECO:0000313" key="2">
    <source>
        <dbReference type="Proteomes" id="UP001236500"/>
    </source>
</evidence>
<dbReference type="PANTHER" id="PTHR34685">
    <property type="entry name" value="RED CHLOROPHYLL CATABOLITE REDUCTASE, CHLOROPLASTIC"/>
    <property type="match status" value="1"/>
</dbReference>
<name>A0ABY8NE12_9GAMM</name>
<evidence type="ECO:0008006" key="3">
    <source>
        <dbReference type="Google" id="ProtNLM"/>
    </source>
</evidence>
<dbReference type="Gene3D" id="3.40.1500.20">
    <property type="match status" value="1"/>
</dbReference>
<reference evidence="1 2" key="1">
    <citation type="submission" date="2023-02" db="EMBL/GenBank/DDBJ databases">
        <title>Description and genomic characterization of Microbulbifer bruguierae sp. nov., isolated from the sediment of mangrove plant Bruguiera sexangula.</title>
        <authorList>
            <person name="Long M."/>
        </authorList>
    </citation>
    <scope>NUCLEOTIDE SEQUENCE [LARGE SCALE GENOMIC DNA]</scope>
    <source>
        <strain evidence="1 2">H12</strain>
    </source>
</reference>
<proteinExistence type="predicted"/>
<dbReference type="PANTHER" id="PTHR34685:SF2">
    <property type="entry name" value="RED CHLOROPHYLL CATABOLITE REDUCTASE, CHLOROPLASTIC"/>
    <property type="match status" value="1"/>
</dbReference>
<dbReference type="Proteomes" id="UP001236500">
    <property type="component" value="Chromosome"/>
</dbReference>
<keyword evidence="2" id="KW-1185">Reference proteome</keyword>
<dbReference type="RefSeq" id="WP_280320662.1">
    <property type="nucleotide sequence ID" value="NZ_CP118605.1"/>
</dbReference>
<dbReference type="EMBL" id="CP118605">
    <property type="protein sequence ID" value="WGL16842.1"/>
    <property type="molecule type" value="Genomic_DNA"/>
</dbReference>
<dbReference type="InterPro" id="IPR009439">
    <property type="entry name" value="RCC_reductase"/>
</dbReference>
<organism evidence="1 2">
    <name type="scientific">Microbulbifer bruguierae</name>
    <dbReference type="NCBI Taxonomy" id="3029061"/>
    <lineage>
        <taxon>Bacteria</taxon>
        <taxon>Pseudomonadati</taxon>
        <taxon>Pseudomonadota</taxon>
        <taxon>Gammaproteobacteria</taxon>
        <taxon>Cellvibrionales</taxon>
        <taxon>Microbulbiferaceae</taxon>
        <taxon>Microbulbifer</taxon>
    </lineage>
</organism>
<evidence type="ECO:0000313" key="1">
    <source>
        <dbReference type="EMBL" id="WGL16842.1"/>
    </source>
</evidence>